<feature type="non-terminal residue" evidence="1">
    <location>
        <position position="112"/>
    </location>
</feature>
<name>A0A392R6A4_9FABA</name>
<keyword evidence="2" id="KW-1185">Reference proteome</keyword>
<protein>
    <submittedName>
        <fullName evidence="1">Uncharacterized protein</fullName>
    </submittedName>
</protein>
<dbReference type="AlphaFoldDB" id="A0A392R6A4"/>
<feature type="non-terminal residue" evidence="1">
    <location>
        <position position="1"/>
    </location>
</feature>
<comment type="caution">
    <text evidence="1">The sequence shown here is derived from an EMBL/GenBank/DDBJ whole genome shotgun (WGS) entry which is preliminary data.</text>
</comment>
<organism evidence="1 2">
    <name type="scientific">Trifolium medium</name>
    <dbReference type="NCBI Taxonomy" id="97028"/>
    <lineage>
        <taxon>Eukaryota</taxon>
        <taxon>Viridiplantae</taxon>
        <taxon>Streptophyta</taxon>
        <taxon>Embryophyta</taxon>
        <taxon>Tracheophyta</taxon>
        <taxon>Spermatophyta</taxon>
        <taxon>Magnoliopsida</taxon>
        <taxon>eudicotyledons</taxon>
        <taxon>Gunneridae</taxon>
        <taxon>Pentapetalae</taxon>
        <taxon>rosids</taxon>
        <taxon>fabids</taxon>
        <taxon>Fabales</taxon>
        <taxon>Fabaceae</taxon>
        <taxon>Papilionoideae</taxon>
        <taxon>50 kb inversion clade</taxon>
        <taxon>NPAAA clade</taxon>
        <taxon>Hologalegina</taxon>
        <taxon>IRL clade</taxon>
        <taxon>Trifolieae</taxon>
        <taxon>Trifolium</taxon>
    </lineage>
</organism>
<evidence type="ECO:0000313" key="1">
    <source>
        <dbReference type="EMBL" id="MCI31614.1"/>
    </source>
</evidence>
<dbReference type="EMBL" id="LXQA010188495">
    <property type="protein sequence ID" value="MCI31614.1"/>
    <property type="molecule type" value="Genomic_DNA"/>
</dbReference>
<proteinExistence type="predicted"/>
<evidence type="ECO:0000313" key="2">
    <source>
        <dbReference type="Proteomes" id="UP000265520"/>
    </source>
</evidence>
<accession>A0A392R6A4</accession>
<sequence>FTQPKRLFDDFEDIPADFLRRYYSIGPTDSRGHIYMCNMPPTHEQGFPLEEGGTCVQVLAMKRTLLKYVDSLEDVLITDPKDPFKEKIFVKRFIDTELILSEPSSERRKGIF</sequence>
<reference evidence="1 2" key="1">
    <citation type="journal article" date="2018" name="Front. Plant Sci.">
        <title>Red Clover (Trifolium pratense) and Zigzag Clover (T. medium) - A Picture of Genomic Similarities and Differences.</title>
        <authorList>
            <person name="Dluhosova J."/>
            <person name="Istvanek J."/>
            <person name="Nedelnik J."/>
            <person name="Repkova J."/>
        </authorList>
    </citation>
    <scope>NUCLEOTIDE SEQUENCE [LARGE SCALE GENOMIC DNA]</scope>
    <source>
        <strain evidence="2">cv. 10/8</strain>
        <tissue evidence="1">Leaf</tissue>
    </source>
</reference>
<dbReference type="Proteomes" id="UP000265520">
    <property type="component" value="Unassembled WGS sequence"/>
</dbReference>